<dbReference type="PANTHER" id="PTHR16156">
    <property type="entry name" value="AFTIPHILIN A-RELATED"/>
    <property type="match status" value="1"/>
</dbReference>
<proteinExistence type="predicted"/>
<feature type="compositionally biased region" description="Polar residues" evidence="1">
    <location>
        <begin position="380"/>
        <end position="390"/>
    </location>
</feature>
<reference evidence="3 4" key="1">
    <citation type="journal article" date="2018" name="Nat. Ecol. Evol.">
        <title>Shark genomes provide insights into elasmobranch evolution and the origin of vertebrates.</title>
        <authorList>
            <person name="Hara Y"/>
            <person name="Yamaguchi K"/>
            <person name="Onimaru K"/>
            <person name="Kadota M"/>
            <person name="Koyanagi M"/>
            <person name="Keeley SD"/>
            <person name="Tatsumi K"/>
            <person name="Tanaka K"/>
            <person name="Motone F"/>
            <person name="Kageyama Y"/>
            <person name="Nozu R"/>
            <person name="Adachi N"/>
            <person name="Nishimura O"/>
            <person name="Nakagawa R"/>
            <person name="Tanegashima C"/>
            <person name="Kiyatake I"/>
            <person name="Matsumoto R"/>
            <person name="Murakumo K"/>
            <person name="Nishida K"/>
            <person name="Terakita A"/>
            <person name="Kuratani S"/>
            <person name="Sato K"/>
            <person name="Hyodo S Kuraku.S."/>
        </authorList>
    </citation>
    <scope>NUCLEOTIDE SEQUENCE [LARGE SCALE GENOMIC DNA]</scope>
</reference>
<keyword evidence="4" id="KW-1185">Reference proteome</keyword>
<dbReference type="Proteomes" id="UP000287033">
    <property type="component" value="Unassembled WGS sequence"/>
</dbReference>
<evidence type="ECO:0000313" key="3">
    <source>
        <dbReference type="EMBL" id="GCC21358.1"/>
    </source>
</evidence>
<dbReference type="Pfam" id="PF15045">
    <property type="entry name" value="Clathrin_bdg"/>
    <property type="match status" value="1"/>
</dbReference>
<comment type="caution">
    <text evidence="3">The sequence shown here is derived from an EMBL/GenBank/DDBJ whole genome shotgun (WGS) entry which is preliminary data.</text>
</comment>
<dbReference type="InterPro" id="IPR029205">
    <property type="entry name" value="Clathrin-bd"/>
</dbReference>
<dbReference type="STRING" id="137246.A0A401RT95"/>
<feature type="region of interest" description="Disordered" evidence="1">
    <location>
        <begin position="30"/>
        <end position="59"/>
    </location>
</feature>
<dbReference type="EMBL" id="BEZZ01002185">
    <property type="protein sequence ID" value="GCC21358.1"/>
    <property type="molecule type" value="Genomic_DNA"/>
</dbReference>
<dbReference type="OMA" id="HEYSSHT"/>
<dbReference type="AlphaFoldDB" id="A0A401RT95"/>
<protein>
    <recommendedName>
        <fullName evidence="2">Aftiphilin clathrin-binding box domain-containing protein</fullName>
    </recommendedName>
</protein>
<dbReference type="GO" id="GO:0032588">
    <property type="term" value="C:trans-Golgi network membrane"/>
    <property type="evidence" value="ECO:0007669"/>
    <property type="project" value="InterPro"/>
</dbReference>
<feature type="region of interest" description="Disordered" evidence="1">
    <location>
        <begin position="378"/>
        <end position="398"/>
    </location>
</feature>
<evidence type="ECO:0000259" key="2">
    <source>
        <dbReference type="Pfam" id="PF15045"/>
    </source>
</evidence>
<dbReference type="GO" id="GO:0030276">
    <property type="term" value="F:clathrin binding"/>
    <property type="evidence" value="ECO:0007669"/>
    <property type="project" value="InterPro"/>
</dbReference>
<sequence length="994" mass="108382">MTSGGVARHACWEGWAVLHGVARLVREGRPELSRRPGGRRRDRQWERAGLPHPRGTVRPPPCEAAVSRILRCYKLRGNIMEPDVIRMYSSSPPPLDDGTEIDDEFGEFGGFSGVGTSTLDYSDFDLEDHRGNFMPPNHFVPGHAYSSHPDGFADFHSASTSKSKVFLSDFARPAEEMLNDMTISTDKDVIRSKPSINVFDCTATEQTMESMKLTEVAARFDSLAKDACAIDLESEEFSNDKKANPEILTNGYPTNDITHSQGIESIVNTNDQNAQTATNAHISNLWSESMPGPIENFTEFSAFSNVKEPDLTGETSSISLSTISKVPLKGEHIAGNHSALGELPDVQVSSNFTVAGDKLKVASNGMGGNGTNAAIEHTQCHSSDPSTSADASFPNHDWSSSEPMEHIEIQNQNAEQPVHEFLGIVKEAINIESSEVQLKANQSDSEKQAGAEIDLETCTPNEEDVGVCSDSVAHRTSMIEQDHAVNGEPLVTDGQRTEEIESDHFEISRSKCLRNVDFATFSPVLNSAAVDDDGTVTMHCRNSDNKTSSKLATEEFATFQEAGVKDEFGDFGSTGADSLQTFANFSESPAKKDVHAELAVYHEDGLEFSEHGTTTTITKADDEDFGEFGSIQEVNNESEFAGFKSDEDFTTEQNTEWNAFGDSMAESTSWASFGEEQSVGAFKEEISQCSRTEVALSTVKHLTGWVGSTPVQHIGEEMTIKNTSSFEEPLSQVSLLKRLERVFQTCFSPVPAVKVTKEEICSLGQLLQSGLEKGDQVKANNGELLSLWTELQDMEDAHGLRYQWGGSHSNKKLLISLGIDTRNILFTGQRKQPVIVPAYASGLGMLEPTKEPVKPISAAEKIASIGQISTASVTPSEMCGSASDEIQEHVPPVQFDWSSSGLTNPLDGVDPELYELTTCKLEDSGTVNRMTDAFARLMLTAEKTSTSTRKPRKEEVLSTEAAKVIASLPDLSFMHAKVLMFPTTLTPLVSSHSD</sequence>
<evidence type="ECO:0000256" key="1">
    <source>
        <dbReference type="SAM" id="MobiDB-lite"/>
    </source>
</evidence>
<organism evidence="3 4">
    <name type="scientific">Chiloscyllium punctatum</name>
    <name type="common">Brownbanded bambooshark</name>
    <name type="synonym">Hemiscyllium punctatum</name>
    <dbReference type="NCBI Taxonomy" id="137246"/>
    <lineage>
        <taxon>Eukaryota</taxon>
        <taxon>Metazoa</taxon>
        <taxon>Chordata</taxon>
        <taxon>Craniata</taxon>
        <taxon>Vertebrata</taxon>
        <taxon>Chondrichthyes</taxon>
        <taxon>Elasmobranchii</taxon>
        <taxon>Galeomorphii</taxon>
        <taxon>Galeoidea</taxon>
        <taxon>Orectolobiformes</taxon>
        <taxon>Hemiscylliidae</taxon>
        <taxon>Chiloscyllium</taxon>
    </lineage>
</organism>
<dbReference type="PANTHER" id="PTHR16156:SF10">
    <property type="entry name" value="AFTIPHILIN-RELATED"/>
    <property type="match status" value="1"/>
</dbReference>
<evidence type="ECO:0000313" key="4">
    <source>
        <dbReference type="Proteomes" id="UP000287033"/>
    </source>
</evidence>
<gene>
    <name evidence="3" type="ORF">chiPu_0019827</name>
</gene>
<dbReference type="GO" id="GO:0030121">
    <property type="term" value="C:AP-1 adaptor complex"/>
    <property type="evidence" value="ECO:0007669"/>
    <property type="project" value="TreeGrafter"/>
</dbReference>
<name>A0A401RT95_CHIPU</name>
<dbReference type="InterPro" id="IPR046359">
    <property type="entry name" value="Aftin-like"/>
</dbReference>
<accession>A0A401RT95</accession>
<dbReference type="OrthoDB" id="5917212at2759"/>
<feature type="domain" description="Aftiphilin clathrin-binding box" evidence="2">
    <location>
        <begin position="786"/>
        <end position="854"/>
    </location>
</feature>